<proteinExistence type="predicted"/>
<keyword evidence="1" id="KW-1133">Transmembrane helix</keyword>
<keyword evidence="3" id="KW-1185">Reference proteome</keyword>
<evidence type="ECO:0000313" key="3">
    <source>
        <dbReference type="Proteomes" id="UP000001882"/>
    </source>
</evidence>
<dbReference type="OrthoDB" id="382358at2157"/>
<dbReference type="GeneID" id="8681462"/>
<dbReference type="eggNOG" id="arCOG11125">
    <property type="taxonomic scope" value="Archaea"/>
</dbReference>
<evidence type="ECO:0000256" key="1">
    <source>
        <dbReference type="SAM" id="Phobius"/>
    </source>
</evidence>
<dbReference type="InterPro" id="IPR008969">
    <property type="entry name" value="CarboxyPept-like_regulatory"/>
</dbReference>
<sequence length="312" mass="34385">MSLRIMRISYIVVLLACISCLAIQLASNTGYAKKVPGAYVVGYVLDEEGKPVPGATVTLWQDGELWYSNYQYGNWHNPQLSRIAYSNDYVGGNLREGGFMFGFMYPGNYTLTAEKDGYKVNSTSFYVNESSMSELVSNPVPIPVNVTLKGYHVPTLTPQQQAYTGAIVGEIRTAHGYNTSGVNVSLWQYGHMVDLPDNPQASLGRNYSGRKVDYLFEHLAPGNYTVMAQDFESNESVTVGVGDHPMRADIVLTRSLHQPYGWADVSFSPTVGEFLPSAFPPSNSNKPAPTIPLLMVLFTIGVVAYIIQKNKH</sequence>
<reference evidence="3" key="3">
    <citation type="journal article" date="2011" name="PLoS ONE">
        <title>Genome sequence of a mesophilic hydrogenotrophic methanogen Methanocella paludicola, the first cultivated representative of the order Methanocellales.</title>
        <authorList>
            <person name="Sakai S."/>
            <person name="Takaki Y."/>
            <person name="Shimamura S."/>
            <person name="Sekine M."/>
            <person name="Tajima T."/>
            <person name="Kosugi H."/>
            <person name="Ichikawa N."/>
            <person name="Tasumi E."/>
            <person name="Hiraki A.T."/>
            <person name="Shimizu A."/>
            <person name="Kato Y."/>
            <person name="Nishiko R."/>
            <person name="Mori K."/>
            <person name="Fujita N."/>
            <person name="Imachi H."/>
            <person name="Takai K."/>
        </authorList>
    </citation>
    <scope>NUCLEOTIDE SEQUENCE [LARGE SCALE GENOMIC DNA]</scope>
    <source>
        <strain evidence="3">DSM 17711 / JCM 13418 / NBRC 101707 / SANAE</strain>
    </source>
</reference>
<reference evidence="2 3" key="2">
    <citation type="journal article" date="2008" name="Int. J. Syst. Evol. Microbiol.">
        <title>Methanocella paludicola gen. nov., sp. nov., a methane-producing archaeon, the first isolate of the lineage 'Rice Cluster I', and proposal of the new archaeal order Methanocellales ord. nov.</title>
        <authorList>
            <person name="Sakai S."/>
            <person name="Imachi H."/>
            <person name="Hanada S."/>
            <person name="Ohashi A."/>
            <person name="Harada H."/>
            <person name="Kamagata Y."/>
        </authorList>
    </citation>
    <scope>NUCLEOTIDE SEQUENCE [LARGE SCALE GENOMIC DNA]</scope>
    <source>
        <strain evidence="3">DSM 17711 / JCM 13418 / NBRC 101707 / SANAE</strain>
    </source>
</reference>
<protein>
    <recommendedName>
        <fullName evidence="4">Carboxypeptidase regulatory-like domain-containing protein</fullName>
    </recommendedName>
</protein>
<evidence type="ECO:0000313" key="2">
    <source>
        <dbReference type="EMBL" id="BAI61590.1"/>
    </source>
</evidence>
<organism evidence="2 3">
    <name type="scientific">Methanocella paludicola (strain DSM 17711 / JCM 13418 / NBRC 101707 / SANAE)</name>
    <dbReference type="NCBI Taxonomy" id="304371"/>
    <lineage>
        <taxon>Archaea</taxon>
        <taxon>Methanobacteriati</taxon>
        <taxon>Methanobacteriota</taxon>
        <taxon>Stenosarchaea group</taxon>
        <taxon>Methanomicrobia</taxon>
        <taxon>Methanocellales</taxon>
        <taxon>Methanocellaceae</taxon>
        <taxon>Methanocella</taxon>
    </lineage>
</organism>
<dbReference type="EMBL" id="AP011532">
    <property type="protein sequence ID" value="BAI61590.1"/>
    <property type="molecule type" value="Genomic_DNA"/>
</dbReference>
<evidence type="ECO:0008006" key="4">
    <source>
        <dbReference type="Google" id="ProtNLM"/>
    </source>
</evidence>
<accession>D1YYR8</accession>
<keyword evidence="1" id="KW-0812">Transmembrane</keyword>
<dbReference type="SUPFAM" id="SSF49464">
    <property type="entry name" value="Carboxypeptidase regulatory domain-like"/>
    <property type="match status" value="1"/>
</dbReference>
<dbReference type="RefSeq" id="WP_012900269.1">
    <property type="nucleotide sequence ID" value="NC_013665.1"/>
</dbReference>
<name>D1YYR8_METPS</name>
<dbReference type="eggNOG" id="arCOG11021">
    <property type="taxonomic scope" value="Archaea"/>
</dbReference>
<dbReference type="Proteomes" id="UP000001882">
    <property type="component" value="Chromosome"/>
</dbReference>
<dbReference type="KEGG" id="mpd:MCP_1518"/>
<keyword evidence="1" id="KW-0472">Membrane</keyword>
<feature type="transmembrane region" description="Helical" evidence="1">
    <location>
        <begin position="290"/>
        <end position="307"/>
    </location>
</feature>
<dbReference type="Gene3D" id="2.60.40.1120">
    <property type="entry name" value="Carboxypeptidase-like, regulatory domain"/>
    <property type="match status" value="1"/>
</dbReference>
<reference evidence="2 3" key="1">
    <citation type="journal article" date="2007" name="Appl. Environ. Microbiol.">
        <title>Isolation of key methanogens for global methane emission from rice paddy fields: a novel isolate affiliated with the clone cluster rice cluster I.</title>
        <authorList>
            <person name="Sakai S."/>
            <person name="Imachi H."/>
            <person name="Sekiguchi Y."/>
            <person name="Ohashi A."/>
            <person name="Harada H."/>
            <person name="Kamagata Y."/>
        </authorList>
    </citation>
    <scope>NUCLEOTIDE SEQUENCE [LARGE SCALE GENOMIC DNA]</scope>
    <source>
        <strain evidence="3">DSM 17711 / JCM 13418 / NBRC 101707 / SANAE</strain>
    </source>
</reference>
<gene>
    <name evidence="2" type="ordered locus">MCP_1518</name>
</gene>
<dbReference type="InParanoid" id="D1YYR8"/>
<dbReference type="AlphaFoldDB" id="D1YYR8"/>